<evidence type="ECO:0000256" key="7">
    <source>
        <dbReference type="RuleBase" id="RU363032"/>
    </source>
</evidence>
<dbReference type="Pfam" id="PF19300">
    <property type="entry name" value="BPD_transp_1_N"/>
    <property type="match status" value="1"/>
</dbReference>
<dbReference type="InterPro" id="IPR045621">
    <property type="entry name" value="BPD_transp_1_N"/>
</dbReference>
<evidence type="ECO:0000256" key="6">
    <source>
        <dbReference type="ARBA" id="ARBA00023136"/>
    </source>
</evidence>
<feature type="transmembrane region" description="Helical" evidence="7">
    <location>
        <begin position="12"/>
        <end position="32"/>
    </location>
</feature>
<evidence type="ECO:0000259" key="8">
    <source>
        <dbReference type="PROSITE" id="PS50928"/>
    </source>
</evidence>
<evidence type="ECO:0000256" key="3">
    <source>
        <dbReference type="ARBA" id="ARBA00022475"/>
    </source>
</evidence>
<reference evidence="9 10" key="1">
    <citation type="submission" date="2024-03" db="EMBL/GenBank/DDBJ databases">
        <title>Natural products discovery in diverse microorganisms through a two-stage MS feature dereplication strategy.</title>
        <authorList>
            <person name="Zhang R."/>
        </authorList>
    </citation>
    <scope>NUCLEOTIDE SEQUENCE [LARGE SCALE GENOMIC DNA]</scope>
    <source>
        <strain evidence="9 10">18930</strain>
    </source>
</reference>
<dbReference type="InterPro" id="IPR000515">
    <property type="entry name" value="MetI-like"/>
</dbReference>
<dbReference type="Pfam" id="PF00528">
    <property type="entry name" value="BPD_transp_1"/>
    <property type="match status" value="1"/>
</dbReference>
<feature type="transmembrane region" description="Helical" evidence="7">
    <location>
        <begin position="250"/>
        <end position="274"/>
    </location>
</feature>
<keyword evidence="10" id="KW-1185">Reference proteome</keyword>
<keyword evidence="4 7" id="KW-0812">Transmembrane</keyword>
<evidence type="ECO:0000256" key="4">
    <source>
        <dbReference type="ARBA" id="ARBA00022692"/>
    </source>
</evidence>
<keyword evidence="3" id="KW-1003">Cell membrane</keyword>
<dbReference type="PANTHER" id="PTHR43163">
    <property type="entry name" value="DIPEPTIDE TRANSPORT SYSTEM PERMEASE PROTEIN DPPB-RELATED"/>
    <property type="match status" value="1"/>
</dbReference>
<dbReference type="InterPro" id="IPR035906">
    <property type="entry name" value="MetI-like_sf"/>
</dbReference>
<sequence length="316" mass="32933">MILARYAGTRLAVGVAQVLGVLVVVFAIAAALPGDAAVVIAGDDADPKRIAQLRELLGLDRPLPVQFGHWLTGILHGDLGTSAVSGRPVADMLGVALAPTLTLAALAFVALVPLALLLGVVAAARRDRPVDRTITTLAVALYAAPEFAMAIVLVAVFAVWLGWFAPTAVGAGGSLLLDPQLWVLPVLVLVIRPVCSLTRLVRASMITTLESEYIRHTLRLGVPMRRVLWRHALPGSLTPATQHLARVTDWLLGGVVVVEAVFALGGLGQVLLAAVSSRDLPLLMGLVALFAVVTVTVNTVADIVAYQLNPVAGVAG</sequence>
<evidence type="ECO:0000256" key="5">
    <source>
        <dbReference type="ARBA" id="ARBA00022989"/>
    </source>
</evidence>
<gene>
    <name evidence="9" type="ORF">WDS16_24800</name>
</gene>
<dbReference type="SUPFAM" id="SSF161098">
    <property type="entry name" value="MetI-like"/>
    <property type="match status" value="1"/>
</dbReference>
<keyword evidence="5 7" id="KW-1133">Transmembrane helix</keyword>
<comment type="subcellular location">
    <subcellularLocation>
        <location evidence="1 7">Cell membrane</location>
        <topology evidence="1 7">Multi-pass membrane protein</topology>
    </subcellularLocation>
</comment>
<evidence type="ECO:0000256" key="1">
    <source>
        <dbReference type="ARBA" id="ARBA00004651"/>
    </source>
</evidence>
<evidence type="ECO:0000256" key="2">
    <source>
        <dbReference type="ARBA" id="ARBA00022448"/>
    </source>
</evidence>
<keyword evidence="2 7" id="KW-0813">Transport</keyword>
<proteinExistence type="inferred from homology"/>
<organism evidence="9 10">
    <name type="scientific">Rhodococcus sovatensis</name>
    <dbReference type="NCBI Taxonomy" id="1805840"/>
    <lineage>
        <taxon>Bacteria</taxon>
        <taxon>Bacillati</taxon>
        <taxon>Actinomycetota</taxon>
        <taxon>Actinomycetes</taxon>
        <taxon>Mycobacteriales</taxon>
        <taxon>Nocardiaceae</taxon>
        <taxon>Rhodococcus</taxon>
    </lineage>
</organism>
<feature type="domain" description="ABC transmembrane type-1" evidence="8">
    <location>
        <begin position="97"/>
        <end position="305"/>
    </location>
</feature>
<dbReference type="RefSeq" id="WP_338888543.1">
    <property type="nucleotide sequence ID" value="NZ_CP147846.1"/>
</dbReference>
<dbReference type="PROSITE" id="PS50928">
    <property type="entry name" value="ABC_TM1"/>
    <property type="match status" value="1"/>
</dbReference>
<accession>A0ABZ2PHE1</accession>
<dbReference type="PANTHER" id="PTHR43163:SF3">
    <property type="entry name" value="PEPTIDE ABC TRANSPORTER PERMEASE PROTEIN"/>
    <property type="match status" value="1"/>
</dbReference>
<feature type="transmembrane region" description="Helical" evidence="7">
    <location>
        <begin position="136"/>
        <end position="161"/>
    </location>
</feature>
<dbReference type="Proteomes" id="UP001432000">
    <property type="component" value="Chromosome"/>
</dbReference>
<name>A0ABZ2PHE1_9NOCA</name>
<dbReference type="CDD" id="cd06261">
    <property type="entry name" value="TM_PBP2"/>
    <property type="match status" value="1"/>
</dbReference>
<keyword evidence="6 7" id="KW-0472">Membrane</keyword>
<protein>
    <submittedName>
        <fullName evidence="9">ABC transporter permease</fullName>
    </submittedName>
</protein>
<evidence type="ECO:0000313" key="9">
    <source>
        <dbReference type="EMBL" id="WXG68374.1"/>
    </source>
</evidence>
<dbReference type="EMBL" id="CP147846">
    <property type="protein sequence ID" value="WXG68374.1"/>
    <property type="molecule type" value="Genomic_DNA"/>
</dbReference>
<comment type="similarity">
    <text evidence="7">Belongs to the binding-protein-dependent transport system permease family.</text>
</comment>
<evidence type="ECO:0000313" key="10">
    <source>
        <dbReference type="Proteomes" id="UP001432000"/>
    </source>
</evidence>
<feature type="transmembrane region" description="Helical" evidence="7">
    <location>
        <begin position="280"/>
        <end position="301"/>
    </location>
</feature>
<feature type="transmembrane region" description="Helical" evidence="7">
    <location>
        <begin position="101"/>
        <end position="124"/>
    </location>
</feature>
<dbReference type="Gene3D" id="1.10.3720.10">
    <property type="entry name" value="MetI-like"/>
    <property type="match status" value="1"/>
</dbReference>